<feature type="binding site" evidence="14">
    <location>
        <position position="451"/>
    </location>
    <ligand>
        <name>Fe cation</name>
        <dbReference type="ChEBI" id="CHEBI:24875"/>
        <note>catalytic</note>
    </ligand>
</feature>
<dbReference type="InterPro" id="IPR004574">
    <property type="entry name" value="Alkb"/>
</dbReference>
<feature type="binding site" evidence="14">
    <location>
        <position position="393"/>
    </location>
    <ligand>
        <name>Fe cation</name>
        <dbReference type="ChEBI" id="CHEBI:24875"/>
        <note>catalytic</note>
    </ligand>
</feature>
<dbReference type="GO" id="GO:0006281">
    <property type="term" value="P:DNA repair"/>
    <property type="evidence" value="ECO:0007669"/>
    <property type="project" value="UniProtKB-KW"/>
</dbReference>
<dbReference type="GO" id="GO:0035516">
    <property type="term" value="F:broad specificity oxidative DNA demethylase activity"/>
    <property type="evidence" value="ECO:0007669"/>
    <property type="project" value="TreeGrafter"/>
</dbReference>
<dbReference type="GO" id="GO:0035515">
    <property type="term" value="F:oxidative RNA demethylase activity"/>
    <property type="evidence" value="ECO:0007669"/>
    <property type="project" value="TreeGrafter"/>
</dbReference>
<keyword evidence="9 14" id="KW-0408">Iron</keyword>
<evidence type="ECO:0000256" key="7">
    <source>
        <dbReference type="ARBA" id="ARBA00022964"/>
    </source>
</evidence>
<evidence type="ECO:0000256" key="10">
    <source>
        <dbReference type="ARBA" id="ARBA00023204"/>
    </source>
</evidence>
<dbReference type="InterPro" id="IPR027450">
    <property type="entry name" value="AlkB-like"/>
</dbReference>
<dbReference type="RefSeq" id="XP_022142665.1">
    <property type="nucleotide sequence ID" value="XM_022286973.1"/>
</dbReference>
<comment type="similarity">
    <text evidence="3">Belongs to the alkB family.</text>
</comment>
<evidence type="ECO:0000256" key="2">
    <source>
        <dbReference type="ARBA" id="ARBA00004496"/>
    </source>
</evidence>
<feature type="domain" description="Fe2OG dioxygenase" evidence="16">
    <location>
        <begin position="373"/>
        <end position="483"/>
    </location>
</feature>
<dbReference type="InterPro" id="IPR005123">
    <property type="entry name" value="Oxoglu/Fe-dep_dioxygenase_dom"/>
</dbReference>
<protein>
    <recommendedName>
        <fullName evidence="13">DNA N(6)-methyladenine demethylase</fullName>
        <ecNumber evidence="13">1.14.11.51</ecNumber>
    </recommendedName>
</protein>
<evidence type="ECO:0000256" key="13">
    <source>
        <dbReference type="ARBA" id="ARBA00066586"/>
    </source>
</evidence>
<evidence type="ECO:0000256" key="5">
    <source>
        <dbReference type="ARBA" id="ARBA00022723"/>
    </source>
</evidence>
<keyword evidence="17" id="KW-1185">Reference proteome</keyword>
<evidence type="ECO:0000259" key="16">
    <source>
        <dbReference type="PROSITE" id="PS51471"/>
    </source>
</evidence>
<dbReference type="AlphaFoldDB" id="A0A6J1CLK3"/>
<feature type="compositionally biased region" description="Polar residues" evidence="15">
    <location>
        <begin position="68"/>
        <end position="79"/>
    </location>
</feature>
<dbReference type="SUPFAM" id="SSF51197">
    <property type="entry name" value="Clavaminate synthase-like"/>
    <property type="match status" value="1"/>
</dbReference>
<sequence>MNRGRPGYGRPHPNSRGRSFRSADNYSYRPRHAGGEGPSLDGSSNPSSGDFRGRSSQQMPSRNFRKNYGQNQALSSEQWQWRPLNSGKDASPSPGAVDLQQEHSSADGAGNASEQLLASTESNSNSNELSPSSALNVSKDLHSAVERIQIREPTTEGESCSSLLPYDNCNRLAAVDQELKVQVPLESCAKEESSSIKSKENNVSNCKGSEDNNKPSVNLDPFDICPPKSGRITLNPSLLATNKEKRNETKRTTEGNCGVVLRPGMVLLKSGISLRDQVQIVKRCRNLGLGAGGFYQPGYREGGKLHLKMMCLGKNWDPDTSTYGDVRPFDDTKPPRIPVEFHQLVEKAIKDSYAIMGKDSTAKTPERVLPWMEPNICIVNFYSQNGRLGLHQDRDESRESLEKGLPVVSFSIGDSAEFLYGDRSDIDQAEKVTLKSGDILIFGGKSRHVFHGVTEIHPNTAPKALLEETNLRSGRLNLTFRQY</sequence>
<evidence type="ECO:0000256" key="12">
    <source>
        <dbReference type="ARBA" id="ARBA00052047"/>
    </source>
</evidence>
<keyword evidence="11" id="KW-0539">Nucleus</keyword>
<keyword evidence="5 14" id="KW-0479">Metal-binding</keyword>
<dbReference type="PANTHER" id="PTHR16557">
    <property type="entry name" value="ALKYLATED DNA REPAIR PROTEIN ALKB-RELATED"/>
    <property type="match status" value="1"/>
</dbReference>
<dbReference type="Gene3D" id="2.60.120.590">
    <property type="entry name" value="Alpha-ketoglutarate-dependent dioxygenase AlkB-like"/>
    <property type="match status" value="1"/>
</dbReference>
<dbReference type="GeneID" id="111012720"/>
<evidence type="ECO:0000256" key="3">
    <source>
        <dbReference type="ARBA" id="ARBA00007879"/>
    </source>
</evidence>
<comment type="cofactor">
    <cofactor evidence="14">
        <name>Fe(2+)</name>
        <dbReference type="ChEBI" id="CHEBI:29033"/>
    </cofactor>
    <text evidence="14">Binds 1 Fe(2+) ion per subunit.</text>
</comment>
<accession>A0A6J1CLK3</accession>
<feature type="region of interest" description="Disordered" evidence="15">
    <location>
        <begin position="1"/>
        <end position="111"/>
    </location>
</feature>
<dbReference type="EC" id="1.14.11.51" evidence="13"/>
<keyword evidence="8" id="KW-0560">Oxidoreductase</keyword>
<keyword evidence="4" id="KW-0963">Cytoplasm</keyword>
<dbReference type="GO" id="GO:0141131">
    <property type="term" value="F:DNA N6-methyladenine demethylase activity"/>
    <property type="evidence" value="ECO:0007669"/>
    <property type="project" value="UniProtKB-EC"/>
</dbReference>
<proteinExistence type="inferred from homology"/>
<dbReference type="GO" id="GO:0035513">
    <property type="term" value="P:oxidative RNA demethylation"/>
    <property type="evidence" value="ECO:0007669"/>
    <property type="project" value="TreeGrafter"/>
</dbReference>
<evidence type="ECO:0000256" key="4">
    <source>
        <dbReference type="ARBA" id="ARBA00022490"/>
    </source>
</evidence>
<keyword evidence="7" id="KW-0223">Dioxygenase</keyword>
<dbReference type="PROSITE" id="PS51471">
    <property type="entry name" value="FE2OG_OXY"/>
    <property type="match status" value="1"/>
</dbReference>
<keyword evidence="10" id="KW-0234">DNA repair</keyword>
<evidence type="ECO:0000256" key="15">
    <source>
        <dbReference type="SAM" id="MobiDB-lite"/>
    </source>
</evidence>
<dbReference type="GO" id="GO:0005634">
    <property type="term" value="C:nucleus"/>
    <property type="evidence" value="ECO:0007669"/>
    <property type="project" value="UniProtKB-SubCell"/>
</dbReference>
<reference evidence="18" key="1">
    <citation type="submission" date="2025-08" db="UniProtKB">
        <authorList>
            <consortium name="RefSeq"/>
        </authorList>
    </citation>
    <scope>IDENTIFICATION</scope>
    <source>
        <strain evidence="18">OHB3-1</strain>
    </source>
</reference>
<dbReference type="KEGG" id="mcha:111012720"/>
<evidence type="ECO:0000256" key="8">
    <source>
        <dbReference type="ARBA" id="ARBA00023002"/>
    </source>
</evidence>
<name>A0A6J1CLK3_MOMCH</name>
<feature type="binding site" evidence="14">
    <location>
        <position position="391"/>
    </location>
    <ligand>
        <name>Fe cation</name>
        <dbReference type="ChEBI" id="CHEBI:24875"/>
        <note>catalytic</note>
    </ligand>
</feature>
<dbReference type="GO" id="GO:0008198">
    <property type="term" value="F:ferrous iron binding"/>
    <property type="evidence" value="ECO:0007669"/>
    <property type="project" value="TreeGrafter"/>
</dbReference>
<comment type="subcellular location">
    <subcellularLocation>
        <location evidence="2">Cytoplasm</location>
    </subcellularLocation>
    <subcellularLocation>
        <location evidence="1">Nucleus</location>
    </subcellularLocation>
</comment>
<organism evidence="17 18">
    <name type="scientific">Momordica charantia</name>
    <name type="common">Bitter gourd</name>
    <name type="synonym">Balsam pear</name>
    <dbReference type="NCBI Taxonomy" id="3673"/>
    <lineage>
        <taxon>Eukaryota</taxon>
        <taxon>Viridiplantae</taxon>
        <taxon>Streptophyta</taxon>
        <taxon>Embryophyta</taxon>
        <taxon>Tracheophyta</taxon>
        <taxon>Spermatophyta</taxon>
        <taxon>Magnoliopsida</taxon>
        <taxon>eudicotyledons</taxon>
        <taxon>Gunneridae</taxon>
        <taxon>Pentapetalae</taxon>
        <taxon>rosids</taxon>
        <taxon>fabids</taxon>
        <taxon>Cucurbitales</taxon>
        <taxon>Cucurbitaceae</taxon>
        <taxon>Momordiceae</taxon>
        <taxon>Momordica</taxon>
    </lineage>
</organism>
<evidence type="ECO:0000313" key="17">
    <source>
        <dbReference type="Proteomes" id="UP000504603"/>
    </source>
</evidence>
<dbReference type="GO" id="GO:0005737">
    <property type="term" value="C:cytoplasm"/>
    <property type="evidence" value="ECO:0007669"/>
    <property type="project" value="UniProtKB-SubCell"/>
</dbReference>
<evidence type="ECO:0000256" key="1">
    <source>
        <dbReference type="ARBA" id="ARBA00004123"/>
    </source>
</evidence>
<dbReference type="FunFam" id="2.60.120.590:FF:000013">
    <property type="entry name" value="2-oxoglutarate-dependent dioxygenase family protein"/>
    <property type="match status" value="1"/>
</dbReference>
<keyword evidence="6" id="KW-0227">DNA damage</keyword>
<feature type="compositionally biased region" description="Polar residues" evidence="15">
    <location>
        <begin position="41"/>
        <end position="61"/>
    </location>
</feature>
<dbReference type="InterPro" id="IPR037151">
    <property type="entry name" value="AlkB-like_sf"/>
</dbReference>
<evidence type="ECO:0000256" key="11">
    <source>
        <dbReference type="ARBA" id="ARBA00023242"/>
    </source>
</evidence>
<dbReference type="PANTHER" id="PTHR16557:SF2">
    <property type="entry name" value="NUCLEIC ACID DIOXYGENASE ALKBH1"/>
    <property type="match status" value="1"/>
</dbReference>
<gene>
    <name evidence="18" type="primary">LOC111012720</name>
</gene>
<evidence type="ECO:0000256" key="14">
    <source>
        <dbReference type="PIRSR" id="PIRSR604574-2"/>
    </source>
</evidence>
<evidence type="ECO:0000313" key="18">
    <source>
        <dbReference type="RefSeq" id="XP_022142665.1"/>
    </source>
</evidence>
<evidence type="ECO:0000256" key="6">
    <source>
        <dbReference type="ARBA" id="ARBA00022763"/>
    </source>
</evidence>
<dbReference type="Pfam" id="PF13532">
    <property type="entry name" value="2OG-FeII_Oxy_2"/>
    <property type="match status" value="1"/>
</dbReference>
<comment type="catalytic activity">
    <reaction evidence="12">
        <text>an N(6)-methyl-2'-deoxyadenosine in DNA + 2-oxoglutarate + O2 = a 2'-deoxyadenosine in DNA + formaldehyde + succinate + CO2</text>
        <dbReference type="Rhea" id="RHEA:49524"/>
        <dbReference type="Rhea" id="RHEA-COMP:12418"/>
        <dbReference type="Rhea" id="RHEA-COMP:12419"/>
        <dbReference type="ChEBI" id="CHEBI:15379"/>
        <dbReference type="ChEBI" id="CHEBI:16526"/>
        <dbReference type="ChEBI" id="CHEBI:16810"/>
        <dbReference type="ChEBI" id="CHEBI:16842"/>
        <dbReference type="ChEBI" id="CHEBI:30031"/>
        <dbReference type="ChEBI" id="CHEBI:90615"/>
        <dbReference type="ChEBI" id="CHEBI:90616"/>
        <dbReference type="EC" id="1.14.11.51"/>
    </reaction>
    <physiologicalReaction direction="left-to-right" evidence="12">
        <dbReference type="Rhea" id="RHEA:49525"/>
    </physiologicalReaction>
</comment>
<dbReference type="Proteomes" id="UP000504603">
    <property type="component" value="Unplaced"/>
</dbReference>
<evidence type="ECO:0000256" key="9">
    <source>
        <dbReference type="ARBA" id="ARBA00023004"/>
    </source>
</evidence>
<dbReference type="OrthoDB" id="6614653at2759"/>